<dbReference type="InParanoid" id="A0A409XI02"/>
<accession>A0A409XI02</accession>
<dbReference type="EMBL" id="NHYD01001644">
    <property type="protein sequence ID" value="PPQ90351.1"/>
    <property type="molecule type" value="Genomic_DNA"/>
</dbReference>
<feature type="region of interest" description="Disordered" evidence="1">
    <location>
        <begin position="256"/>
        <end position="283"/>
    </location>
</feature>
<dbReference type="Proteomes" id="UP000283269">
    <property type="component" value="Unassembled WGS sequence"/>
</dbReference>
<dbReference type="AlphaFoldDB" id="A0A409XI02"/>
<gene>
    <name evidence="3" type="ORF">CVT25_007753</name>
</gene>
<keyword evidence="4" id="KW-1185">Reference proteome</keyword>
<name>A0A409XI02_PSICY</name>
<feature type="compositionally biased region" description="Basic and acidic residues" evidence="1">
    <location>
        <begin position="681"/>
        <end position="690"/>
    </location>
</feature>
<protein>
    <submittedName>
        <fullName evidence="3">Uncharacterized protein</fullName>
    </submittedName>
</protein>
<feature type="compositionally biased region" description="Basic and acidic residues" evidence="1">
    <location>
        <begin position="615"/>
        <end position="638"/>
    </location>
</feature>
<proteinExistence type="predicted"/>
<dbReference type="OrthoDB" id="3269515at2759"/>
<feature type="region of interest" description="Disordered" evidence="1">
    <location>
        <begin position="857"/>
        <end position="893"/>
    </location>
</feature>
<keyword evidence="2" id="KW-0812">Transmembrane</keyword>
<feature type="compositionally biased region" description="Low complexity" evidence="1">
    <location>
        <begin position="528"/>
        <end position="538"/>
    </location>
</feature>
<evidence type="ECO:0000313" key="3">
    <source>
        <dbReference type="EMBL" id="PPQ90351.1"/>
    </source>
</evidence>
<evidence type="ECO:0000256" key="2">
    <source>
        <dbReference type="SAM" id="Phobius"/>
    </source>
</evidence>
<feature type="region of interest" description="Disordered" evidence="1">
    <location>
        <begin position="347"/>
        <end position="374"/>
    </location>
</feature>
<feature type="compositionally biased region" description="Basic and acidic residues" evidence="1">
    <location>
        <begin position="702"/>
        <end position="711"/>
    </location>
</feature>
<feature type="compositionally biased region" description="Basic residues" evidence="1">
    <location>
        <begin position="726"/>
        <end position="735"/>
    </location>
</feature>
<organism evidence="3 4">
    <name type="scientific">Psilocybe cyanescens</name>
    <dbReference type="NCBI Taxonomy" id="93625"/>
    <lineage>
        <taxon>Eukaryota</taxon>
        <taxon>Fungi</taxon>
        <taxon>Dikarya</taxon>
        <taxon>Basidiomycota</taxon>
        <taxon>Agaricomycotina</taxon>
        <taxon>Agaricomycetes</taxon>
        <taxon>Agaricomycetidae</taxon>
        <taxon>Agaricales</taxon>
        <taxon>Agaricineae</taxon>
        <taxon>Strophariaceae</taxon>
        <taxon>Psilocybe</taxon>
    </lineage>
</organism>
<feature type="compositionally biased region" description="Polar residues" evidence="1">
    <location>
        <begin position="511"/>
        <end position="526"/>
    </location>
</feature>
<feature type="compositionally biased region" description="Low complexity" evidence="1">
    <location>
        <begin position="736"/>
        <end position="747"/>
    </location>
</feature>
<keyword evidence="2" id="KW-1133">Transmembrane helix</keyword>
<reference evidence="3 4" key="1">
    <citation type="journal article" date="2018" name="Evol. Lett.">
        <title>Horizontal gene cluster transfer increased hallucinogenic mushroom diversity.</title>
        <authorList>
            <person name="Reynolds H.T."/>
            <person name="Vijayakumar V."/>
            <person name="Gluck-Thaler E."/>
            <person name="Korotkin H.B."/>
            <person name="Matheny P.B."/>
            <person name="Slot J.C."/>
        </authorList>
    </citation>
    <scope>NUCLEOTIDE SEQUENCE [LARGE SCALE GENOMIC DNA]</scope>
    <source>
        <strain evidence="3 4">2631</strain>
    </source>
</reference>
<feature type="compositionally biased region" description="Pro residues" evidence="1">
    <location>
        <begin position="270"/>
        <end position="282"/>
    </location>
</feature>
<feature type="region of interest" description="Disordered" evidence="1">
    <location>
        <begin position="505"/>
        <end position="538"/>
    </location>
</feature>
<feature type="transmembrane region" description="Helical" evidence="2">
    <location>
        <begin position="225"/>
        <end position="248"/>
    </location>
</feature>
<comment type="caution">
    <text evidence="3">The sequence shown here is derived from an EMBL/GenBank/DDBJ whole genome shotgun (WGS) entry which is preliminary data.</text>
</comment>
<feature type="region of interest" description="Disordered" evidence="1">
    <location>
        <begin position="798"/>
        <end position="835"/>
    </location>
</feature>
<evidence type="ECO:0000256" key="1">
    <source>
        <dbReference type="SAM" id="MobiDB-lite"/>
    </source>
</evidence>
<sequence>MTDLTVLVSPMPLHPVPGNFTFGRRSYHAQNRPIMVTLETEVDEEADKEKPIVESPINGDFLDPPTSPPRRSRTPKVAEPNLLAPPVNTWKSRPRHRPTRSQSAPPERRVAPPVEVSVSEEDSGPRKAVFYQESLGFKQRNPNRSFTAFNLNRQTNQGGELVRPPPPLLRPTTFWRKTTRSGVTGASYSPASHLIRRSTYIAAGLAFDAPVHDLSALCVESRVGFIMWVQGMWVIGSIFPLVLAAGVANPSYSAISPTSSHFPENRNVHQPPPRQLTPPIPTNPTATSTTFDFWWPFPAAATTTSPVITVPIAPVASVIAASSAPRTESSIGSGFSSVSSNAFAPPSINTSPTSSTASSSSSTHSISSSPAPASNAVSKAPLKLSYLIPVVSGVGVILLAFAIWVLYGCCTRRPRVRTDDGELICGPPYVGNNENDARRDIEHQDHDREDIGMLEIPKRGRRGFSGQFRWPSFNEPPSFDPVKGFYVPDEYKEGDEDYCTASLLAPRTAGNGRSKSSRTQRSTVTKRSAGAGPSGAASIFSDATSVALLDMYESDEEAEHKRRAEEVPWESLRHKSIKRGILEQVKKENKWMDSIRGSMASGSAFLSGRGYSQSKGEDEERSAPDHEDGDERTRDKRPFGRRRGHVRADSDLFIGSINPSSSGVPIAELSGNPVMPLKPSKAKELPDESTKPAPGVRRGFARLKDDPDNVDKYTPLPTRSAENRSKSRSRSRSRSRSSSPVKKSSASIGSRPVSRGSGARPFSREILPNNPPQIMSPPLESQMCFTPIPPLMDVMLSPKSRTRSKSTSSKCNLPAKTTTPSRKMRKLHAPTPPLLPFPGGDGLTCLRPEAYRGRLVKKKTFGSSGSGTPSLDKKLPARPPQDETSNACSTAEGDEALRKVDKIMESSWGARDLGDEAIRCLSPTGFGKQVY</sequence>
<keyword evidence="2" id="KW-0472">Membrane</keyword>
<feature type="transmembrane region" description="Helical" evidence="2">
    <location>
        <begin position="384"/>
        <end position="407"/>
    </location>
</feature>
<feature type="region of interest" description="Disordered" evidence="1">
    <location>
        <begin position="40"/>
        <end position="121"/>
    </location>
</feature>
<evidence type="ECO:0000313" key="4">
    <source>
        <dbReference type="Proteomes" id="UP000283269"/>
    </source>
</evidence>
<feature type="region of interest" description="Disordered" evidence="1">
    <location>
        <begin position="602"/>
        <end position="782"/>
    </location>
</feature>